<feature type="non-terminal residue" evidence="1">
    <location>
        <position position="1"/>
    </location>
</feature>
<evidence type="ECO:0000313" key="2">
    <source>
        <dbReference type="Proteomes" id="UP000305222"/>
    </source>
</evidence>
<dbReference type="PANTHER" id="PTHR40045:SF1">
    <property type="entry name" value="YQCI_YCGG FAMILY PROTEIN"/>
    <property type="match status" value="1"/>
</dbReference>
<feature type="non-terminal residue" evidence="1">
    <location>
        <position position="71"/>
    </location>
</feature>
<sequence>FPCIPAQHGFTANHLRYGFIGDPRDTNTSEDFATLLKEYTECSRDTGQYTSLIVFIHTPIDLLRETTVEDF</sequence>
<gene>
    <name evidence="1" type="ORF">FC699_27620</name>
</gene>
<dbReference type="EMBL" id="SZON01002105">
    <property type="protein sequence ID" value="TKI88648.1"/>
    <property type="molecule type" value="Genomic_DNA"/>
</dbReference>
<dbReference type="PANTHER" id="PTHR40045">
    <property type="entry name" value="YCGG FAMILY PROTEIN"/>
    <property type="match status" value="1"/>
</dbReference>
<protein>
    <submittedName>
        <fullName evidence="1">Uncharacterized protein</fullName>
    </submittedName>
</protein>
<proteinExistence type="predicted"/>
<dbReference type="InterPro" id="IPR014988">
    <property type="entry name" value="Uncharacterised_YqcI/YcgG"/>
</dbReference>
<dbReference type="AlphaFoldDB" id="A0A4U3AKZ1"/>
<dbReference type="Proteomes" id="UP000305222">
    <property type="component" value="Unassembled WGS sequence"/>
</dbReference>
<name>A0A4U3AKZ1_9BACI</name>
<dbReference type="Pfam" id="PF08892">
    <property type="entry name" value="YqcI_YcgG"/>
    <property type="match status" value="1"/>
</dbReference>
<evidence type="ECO:0000313" key="1">
    <source>
        <dbReference type="EMBL" id="TKI88648.1"/>
    </source>
</evidence>
<reference evidence="1 2" key="1">
    <citation type="journal article" date="2019" name="Environ. Microbiol.">
        <title>An active ?-lactamase is a part of an orchestrated cell wall stress resistance network of Bacillus subtilis and related rhizosphere species.</title>
        <authorList>
            <person name="Bucher T."/>
            <person name="Keren-Paz A."/>
            <person name="Hausser J."/>
            <person name="Olender T."/>
            <person name="Cytryn E."/>
            <person name="Kolodkin-Gal I."/>
        </authorList>
    </citation>
    <scope>NUCLEOTIDE SEQUENCE [LARGE SCALE GENOMIC DNA]</scope>
    <source>
        <strain evidence="1 2">I5</strain>
    </source>
</reference>
<comment type="caution">
    <text evidence="1">The sequence shown here is derived from an EMBL/GenBank/DDBJ whole genome shotgun (WGS) entry which is preliminary data.</text>
</comment>
<accession>A0A4U3AKZ1</accession>
<organism evidence="1 2">
    <name type="scientific">Bacillus wiedmannii</name>
    <dbReference type="NCBI Taxonomy" id="1890302"/>
    <lineage>
        <taxon>Bacteria</taxon>
        <taxon>Bacillati</taxon>
        <taxon>Bacillota</taxon>
        <taxon>Bacilli</taxon>
        <taxon>Bacillales</taxon>
        <taxon>Bacillaceae</taxon>
        <taxon>Bacillus</taxon>
        <taxon>Bacillus cereus group</taxon>
    </lineage>
</organism>